<evidence type="ECO:0000313" key="2">
    <source>
        <dbReference type="EMBL" id="AII87163.1"/>
    </source>
</evidence>
<dbReference type="InterPro" id="IPR037284">
    <property type="entry name" value="SUF_FeS_clus_asmbl_SufBD_sf"/>
</dbReference>
<name>A0AAN0RJ47_9RHOB</name>
<dbReference type="Proteomes" id="UP000028680">
    <property type="component" value="Chromosome"/>
</dbReference>
<proteinExistence type="predicted"/>
<dbReference type="GO" id="GO:0016226">
    <property type="term" value="P:iron-sulfur cluster assembly"/>
    <property type="evidence" value="ECO:0007669"/>
    <property type="project" value="InterPro"/>
</dbReference>
<evidence type="ECO:0000313" key="3">
    <source>
        <dbReference type="Proteomes" id="UP000028680"/>
    </source>
</evidence>
<dbReference type="PANTHER" id="PTHR43575:SF1">
    <property type="entry name" value="PROTEIN ABCI7, CHLOROPLASTIC"/>
    <property type="match status" value="1"/>
</dbReference>
<evidence type="ECO:0000259" key="1">
    <source>
        <dbReference type="Pfam" id="PF01458"/>
    </source>
</evidence>
<accession>A0AAN0RJ47</accession>
<dbReference type="KEGG" id="ptp:RCA23_c16270"/>
<organism evidence="2 3">
    <name type="scientific">Planktomarina temperata RCA23</name>
    <dbReference type="NCBI Taxonomy" id="666509"/>
    <lineage>
        <taxon>Bacteria</taxon>
        <taxon>Pseudomonadati</taxon>
        <taxon>Pseudomonadota</taxon>
        <taxon>Alphaproteobacteria</taxon>
        <taxon>Rhodobacterales</taxon>
        <taxon>Paracoccaceae</taxon>
        <taxon>Planktomarina</taxon>
    </lineage>
</organism>
<dbReference type="InterPro" id="IPR011542">
    <property type="entry name" value="SUF_FeS_clus_asmbl_SufD"/>
</dbReference>
<protein>
    <submittedName>
        <fullName evidence="2">FeS assembly protein SufD</fullName>
    </submittedName>
</protein>
<reference evidence="2 3" key="1">
    <citation type="journal article" date="2014" name="ISME J.">
        <title>Adaptation of an abundant Roseobacter RCA organism to pelagic systems revealed by genomic and transcriptomic analyses.</title>
        <authorList>
            <person name="Voget S."/>
            <person name="Wemheuer B."/>
            <person name="Brinkhoff T."/>
            <person name="Vollmers J."/>
            <person name="Dietrich S."/>
            <person name="Giebel H.A."/>
            <person name="Beardsley C."/>
            <person name="Sardemann C."/>
            <person name="Bakenhus I."/>
            <person name="Billerbeck S."/>
            <person name="Daniel R."/>
            <person name="Simon M."/>
        </authorList>
    </citation>
    <scope>NUCLEOTIDE SEQUENCE [LARGE SCALE GENOMIC DNA]</scope>
    <source>
        <strain evidence="2 3">RCA23</strain>
    </source>
</reference>
<dbReference type="RefSeq" id="WP_044049919.1">
    <property type="nucleotide sequence ID" value="NZ_CP003984.1"/>
</dbReference>
<dbReference type="NCBIfam" id="TIGR01981">
    <property type="entry name" value="sufD"/>
    <property type="match status" value="1"/>
</dbReference>
<feature type="domain" description="SUF system FeS cluster assembly SufBD core" evidence="1">
    <location>
        <begin position="170"/>
        <end position="393"/>
    </location>
</feature>
<sequence length="421" mass="45184">MAASSQQTLPTRALRDADLIDGSGAWAKEARLTASDRAQAAGLPQRRDEYWKYTRPDAFVQADVTLQASLRSSLGLFDKRNTISVTFEDGKIQAAALPNAAQCTLESLASASILDLHWARDVYGRLEEAGQNPVKRSLAAVNTAVARDGLLVNVTGAVEAPIHIHATSSGQSDAIIHHVIKVAAGAEVTLIETGQYGARSNIVLEVDVADGGRFHHIRVQDGNERHMLTHIFARIGAKASFKSFTLTAGGQLTRNECVLQLLGDDASVSVAGACLGDGDFHHDDTVFITHDAVNCESRQVFKKVLRNGAVGVFQGKILVKAGAQKTDGYQISQSLLLDDDSQFLAKPELEIYADDVACSHGSTSGAIDAQALFYLRSRGVPEAKAVDLLTLSFVAEAIEEIEDEDLAQDILDHLTETLSAR</sequence>
<dbReference type="SUPFAM" id="SSF101960">
    <property type="entry name" value="Stabilizer of iron transporter SufD"/>
    <property type="match status" value="1"/>
</dbReference>
<dbReference type="InterPro" id="IPR000825">
    <property type="entry name" value="SUF_FeS_clus_asmbl_SufBD_core"/>
</dbReference>
<dbReference type="Pfam" id="PF01458">
    <property type="entry name" value="SUFBD_core"/>
    <property type="match status" value="1"/>
</dbReference>
<dbReference type="PANTHER" id="PTHR43575">
    <property type="entry name" value="PROTEIN ABCI7, CHLOROPLASTIC"/>
    <property type="match status" value="1"/>
</dbReference>
<dbReference type="InterPro" id="IPR055346">
    <property type="entry name" value="Fe-S_cluster_assembly_SufBD"/>
</dbReference>
<dbReference type="EMBL" id="CP003984">
    <property type="protein sequence ID" value="AII87163.1"/>
    <property type="molecule type" value="Genomic_DNA"/>
</dbReference>
<dbReference type="AlphaFoldDB" id="A0AAN0RJ47"/>
<gene>
    <name evidence="2" type="primary">sufD</name>
    <name evidence="2" type="ORF">RCA23_c16270</name>
</gene>
<keyword evidence="3" id="KW-1185">Reference proteome</keyword>